<dbReference type="Proteomes" id="UP000305778">
    <property type="component" value="Unassembled WGS sequence"/>
</dbReference>
<keyword evidence="5" id="KW-1185">Reference proteome</keyword>
<dbReference type="RefSeq" id="WP_136725226.1">
    <property type="nucleotide sequence ID" value="NZ_SUMC01000018.1"/>
</dbReference>
<dbReference type="AlphaFoldDB" id="A0A4U0SJS8"/>
<sequence>MEFGIFVQGYVPASRARTDPQAEHHALMEETEYVIQADRSGFKYAWASEHHFLEEYSHLSANDVYLGYLTHATERIHLGSGIFNPLPQVNHPVKVAERVAMLDHLSSGRFEFGTGRGAGSHEILGFLPGISDMNDTKEIWEETIAEFPKMWLQDTYEGFQGKHWSLPPRKILPKPYGKSHPAMWYAAGSPSSYAMAAKKGLGVLGFSVQKVSDMEWVVDSYKTAVRDAEPIGDYVNDNVMVTSTAICAETGKKARQIAASSNLNYLQSLLFRYHDTFPRPEGIPQWPELLPDYNEEIIEFLIAEELMICGDPDEVLAQCKRWEAAGADQLSFGLPVGVPYEDTLRTIRLIGEHVIPEIDTDPVHRTTRFRAAAGA</sequence>
<keyword evidence="2" id="KW-0503">Monooxygenase</keyword>
<name>A0A4U0SJS8_9ACTN</name>
<feature type="domain" description="Luciferase-like" evidence="3">
    <location>
        <begin position="1"/>
        <end position="329"/>
    </location>
</feature>
<proteinExistence type="predicted"/>
<dbReference type="InterPro" id="IPR036661">
    <property type="entry name" value="Luciferase-like_sf"/>
</dbReference>
<dbReference type="InterPro" id="IPR050766">
    <property type="entry name" value="Bact_Lucif_Oxidored"/>
</dbReference>
<dbReference type="Pfam" id="PF00296">
    <property type="entry name" value="Bac_luciferase"/>
    <property type="match status" value="1"/>
</dbReference>
<dbReference type="GO" id="GO:0004497">
    <property type="term" value="F:monooxygenase activity"/>
    <property type="evidence" value="ECO:0007669"/>
    <property type="project" value="UniProtKB-KW"/>
</dbReference>
<organism evidence="4 5">
    <name type="scientific">Actinacidiphila oryziradicis</name>
    <dbReference type="NCBI Taxonomy" id="2571141"/>
    <lineage>
        <taxon>Bacteria</taxon>
        <taxon>Bacillati</taxon>
        <taxon>Actinomycetota</taxon>
        <taxon>Actinomycetes</taxon>
        <taxon>Kitasatosporales</taxon>
        <taxon>Streptomycetaceae</taxon>
        <taxon>Actinacidiphila</taxon>
    </lineage>
</organism>
<evidence type="ECO:0000313" key="4">
    <source>
        <dbReference type="EMBL" id="TKA09892.1"/>
    </source>
</evidence>
<dbReference type="OrthoDB" id="5241801at2"/>
<dbReference type="GO" id="GO:0005829">
    <property type="term" value="C:cytosol"/>
    <property type="evidence" value="ECO:0007669"/>
    <property type="project" value="TreeGrafter"/>
</dbReference>
<comment type="caution">
    <text evidence="4">The sequence shown here is derived from an EMBL/GenBank/DDBJ whole genome shotgun (WGS) entry which is preliminary data.</text>
</comment>
<protein>
    <submittedName>
        <fullName evidence="4">LLM class flavin-dependent oxidoreductase</fullName>
    </submittedName>
</protein>
<dbReference type="GO" id="GO:0016705">
    <property type="term" value="F:oxidoreductase activity, acting on paired donors, with incorporation or reduction of molecular oxygen"/>
    <property type="evidence" value="ECO:0007669"/>
    <property type="project" value="InterPro"/>
</dbReference>
<evidence type="ECO:0000256" key="1">
    <source>
        <dbReference type="ARBA" id="ARBA00023002"/>
    </source>
</evidence>
<dbReference type="PANTHER" id="PTHR30137">
    <property type="entry name" value="LUCIFERASE-LIKE MONOOXYGENASE"/>
    <property type="match status" value="1"/>
</dbReference>
<dbReference type="EMBL" id="SUMC01000018">
    <property type="protein sequence ID" value="TKA09892.1"/>
    <property type="molecule type" value="Genomic_DNA"/>
</dbReference>
<accession>A0A4U0SJS8</accession>
<dbReference type="InterPro" id="IPR011251">
    <property type="entry name" value="Luciferase-like_dom"/>
</dbReference>
<evidence type="ECO:0000313" key="5">
    <source>
        <dbReference type="Proteomes" id="UP000305778"/>
    </source>
</evidence>
<dbReference type="Gene3D" id="3.20.20.30">
    <property type="entry name" value="Luciferase-like domain"/>
    <property type="match status" value="1"/>
</dbReference>
<keyword evidence="1" id="KW-0560">Oxidoreductase</keyword>
<evidence type="ECO:0000259" key="3">
    <source>
        <dbReference type="Pfam" id="PF00296"/>
    </source>
</evidence>
<gene>
    <name evidence="4" type="ORF">FCI23_19645</name>
</gene>
<dbReference type="SUPFAM" id="SSF51679">
    <property type="entry name" value="Bacterial luciferase-like"/>
    <property type="match status" value="1"/>
</dbReference>
<dbReference type="PANTHER" id="PTHR30137:SF8">
    <property type="entry name" value="BLR5498 PROTEIN"/>
    <property type="match status" value="1"/>
</dbReference>
<reference evidence="4 5" key="1">
    <citation type="submission" date="2019-04" db="EMBL/GenBank/DDBJ databases">
        <title>Streptomyces oryziradicis sp. nov., a novel actinomycete isolated from rhizosphere soil of rice (Oryza sativa L.).</title>
        <authorList>
            <person name="Li C."/>
        </authorList>
    </citation>
    <scope>NUCLEOTIDE SEQUENCE [LARGE SCALE GENOMIC DNA]</scope>
    <source>
        <strain evidence="4 5">NEAU-C40</strain>
    </source>
</reference>
<evidence type="ECO:0000256" key="2">
    <source>
        <dbReference type="ARBA" id="ARBA00023033"/>
    </source>
</evidence>